<organism evidence="4">
    <name type="scientific">uncultured Gemmatimonadota bacterium</name>
    <dbReference type="NCBI Taxonomy" id="203437"/>
    <lineage>
        <taxon>Bacteria</taxon>
        <taxon>Pseudomonadati</taxon>
        <taxon>Gemmatimonadota</taxon>
        <taxon>environmental samples</taxon>
    </lineage>
</organism>
<name>A0A6J4K811_9BACT</name>
<dbReference type="SUPFAM" id="SSF101960">
    <property type="entry name" value="Stabilizer of iron transporter SufD"/>
    <property type="match status" value="1"/>
</dbReference>
<dbReference type="PANTHER" id="PTHR43575:SF1">
    <property type="entry name" value="PROTEIN ABCI7, CHLOROPLASTIC"/>
    <property type="match status" value="1"/>
</dbReference>
<protein>
    <submittedName>
        <fullName evidence="4">Iron-sulfur cluster assembly protein SufD</fullName>
    </submittedName>
</protein>
<comment type="similarity">
    <text evidence="1">Belongs to the iron-sulfur cluster assembly SufBD family.</text>
</comment>
<gene>
    <name evidence="4" type="ORF">AVDCRST_MAG68-218</name>
</gene>
<dbReference type="Pfam" id="PF19295">
    <property type="entry name" value="SufBD_N"/>
    <property type="match status" value="1"/>
</dbReference>
<sequence length="449" mass="48220">MTNTSVAAESVGVFTRDQVEILSARKVEADWLREARQQAYGVFAESPMPTTQAEEWRYTDIGRLLKLDALSFADEAPAASVDALPAPLRALVGESAGEGGARAVQVDASVVLRELPAELAAQGVVLSSLESAAREHPELVRRHLGSAVTPQEGKFAAMSNAFWSGGFFLYVPKGVRVETPVRLFRWLSGAGTAAFGRLLVVADAGAEIAIVDELASGDVSSQALSLGAAEIVAEENAKVTYVSVQRFGAGVAHLSTDRLVAGRDAKITTLYTTLGAELVRADVQCRLQAPGAHVDMLGVYIAQGTQHFDNETLQDHIAPHASSNLLFKGALQDTGRSVFRGLIRVHPRAQRTDAYQTNRNLLLSTGARADSLPNLEIQADDVRCSHAATVGQLDEEELFYLLSRGIPRGEAVRLVVFGFFGEVLDQLPLESVRAELVRAVELKLARQGL</sequence>
<dbReference type="InterPro" id="IPR055346">
    <property type="entry name" value="Fe-S_cluster_assembly_SufBD"/>
</dbReference>
<evidence type="ECO:0000259" key="3">
    <source>
        <dbReference type="Pfam" id="PF19295"/>
    </source>
</evidence>
<proteinExistence type="inferred from homology"/>
<dbReference type="InterPro" id="IPR037284">
    <property type="entry name" value="SUF_FeS_clus_asmbl_SufBD_sf"/>
</dbReference>
<evidence type="ECO:0000259" key="2">
    <source>
        <dbReference type="Pfam" id="PF01458"/>
    </source>
</evidence>
<evidence type="ECO:0000256" key="1">
    <source>
        <dbReference type="ARBA" id="ARBA00043967"/>
    </source>
</evidence>
<feature type="domain" description="SUF system FeS cluster assembly SufBD N-terminal" evidence="3">
    <location>
        <begin position="106"/>
        <end position="183"/>
    </location>
</feature>
<dbReference type="InterPro" id="IPR045595">
    <property type="entry name" value="SufBD_N"/>
</dbReference>
<reference evidence="4" key="1">
    <citation type="submission" date="2020-02" db="EMBL/GenBank/DDBJ databases">
        <authorList>
            <person name="Meier V. D."/>
        </authorList>
    </citation>
    <scope>NUCLEOTIDE SEQUENCE</scope>
    <source>
        <strain evidence="4">AVDCRST_MAG68</strain>
    </source>
</reference>
<dbReference type="InterPro" id="IPR011542">
    <property type="entry name" value="SUF_FeS_clus_asmbl_SufD"/>
</dbReference>
<dbReference type="GO" id="GO:0016226">
    <property type="term" value="P:iron-sulfur cluster assembly"/>
    <property type="evidence" value="ECO:0007669"/>
    <property type="project" value="InterPro"/>
</dbReference>
<dbReference type="EMBL" id="CADCTW010000018">
    <property type="protein sequence ID" value="CAA9298731.1"/>
    <property type="molecule type" value="Genomic_DNA"/>
</dbReference>
<dbReference type="AlphaFoldDB" id="A0A6J4K811"/>
<evidence type="ECO:0000313" key="4">
    <source>
        <dbReference type="EMBL" id="CAA9298731.1"/>
    </source>
</evidence>
<dbReference type="NCBIfam" id="TIGR01981">
    <property type="entry name" value="sufD"/>
    <property type="match status" value="1"/>
</dbReference>
<dbReference type="PANTHER" id="PTHR43575">
    <property type="entry name" value="PROTEIN ABCI7, CHLOROPLASTIC"/>
    <property type="match status" value="1"/>
</dbReference>
<dbReference type="Pfam" id="PF01458">
    <property type="entry name" value="SUFBD_core"/>
    <property type="match status" value="1"/>
</dbReference>
<dbReference type="InterPro" id="IPR000825">
    <property type="entry name" value="SUF_FeS_clus_asmbl_SufBD_core"/>
</dbReference>
<accession>A0A6J4K811</accession>
<feature type="domain" description="SUF system FeS cluster assembly SufBD core" evidence="2">
    <location>
        <begin position="188"/>
        <end position="419"/>
    </location>
</feature>